<dbReference type="GO" id="GO:0009103">
    <property type="term" value="P:lipopolysaccharide biosynthetic process"/>
    <property type="evidence" value="ECO:0007669"/>
    <property type="project" value="TreeGrafter"/>
</dbReference>
<dbReference type="RefSeq" id="WP_212902141.1">
    <property type="nucleotide sequence ID" value="NZ_BOPZ01000001.1"/>
</dbReference>
<keyword evidence="1" id="KW-0808">Transferase</keyword>
<reference evidence="3" key="1">
    <citation type="submission" date="2021-03" db="EMBL/GenBank/DDBJ databases">
        <title>Taxonomic study of Clostridium polyendosporum from meadow-gley soil under rice.</title>
        <authorList>
            <person name="Kobayashi H."/>
            <person name="Tanizawa Y."/>
            <person name="Yagura M."/>
        </authorList>
    </citation>
    <scope>NUCLEOTIDE SEQUENCE</scope>
    <source>
        <strain evidence="3">JCM 30710</strain>
    </source>
</reference>
<name>A0A919VFC9_9CLOT</name>
<gene>
    <name evidence="3" type="ORF">CPJCM30710_00420</name>
</gene>
<dbReference type="PANTHER" id="PTHR46401">
    <property type="entry name" value="GLYCOSYLTRANSFERASE WBBK-RELATED"/>
    <property type="match status" value="1"/>
</dbReference>
<dbReference type="Proteomes" id="UP000679179">
    <property type="component" value="Unassembled WGS sequence"/>
</dbReference>
<dbReference type="CDD" id="cd03794">
    <property type="entry name" value="GT4_WbuB-like"/>
    <property type="match status" value="1"/>
</dbReference>
<evidence type="ECO:0000313" key="3">
    <source>
        <dbReference type="EMBL" id="GIM27376.1"/>
    </source>
</evidence>
<dbReference type="SUPFAM" id="SSF53756">
    <property type="entry name" value="UDP-Glycosyltransferase/glycogen phosphorylase"/>
    <property type="match status" value="1"/>
</dbReference>
<keyword evidence="4" id="KW-1185">Reference proteome</keyword>
<comment type="caution">
    <text evidence="3">The sequence shown here is derived from an EMBL/GenBank/DDBJ whole genome shotgun (WGS) entry which is preliminary data.</text>
</comment>
<evidence type="ECO:0000313" key="4">
    <source>
        <dbReference type="Proteomes" id="UP000679179"/>
    </source>
</evidence>
<proteinExistence type="predicted"/>
<feature type="domain" description="Glycosyl transferase family 1" evidence="2">
    <location>
        <begin position="222"/>
        <end position="378"/>
    </location>
</feature>
<accession>A0A919VFC9</accession>
<organism evidence="3 4">
    <name type="scientific">Clostridium polyendosporum</name>
    <dbReference type="NCBI Taxonomy" id="69208"/>
    <lineage>
        <taxon>Bacteria</taxon>
        <taxon>Bacillati</taxon>
        <taxon>Bacillota</taxon>
        <taxon>Clostridia</taxon>
        <taxon>Eubacteriales</taxon>
        <taxon>Clostridiaceae</taxon>
        <taxon>Clostridium</taxon>
    </lineage>
</organism>
<dbReference type="InterPro" id="IPR001296">
    <property type="entry name" value="Glyco_trans_1"/>
</dbReference>
<dbReference type="GO" id="GO:0016757">
    <property type="term" value="F:glycosyltransferase activity"/>
    <property type="evidence" value="ECO:0007669"/>
    <property type="project" value="InterPro"/>
</dbReference>
<evidence type="ECO:0000259" key="2">
    <source>
        <dbReference type="Pfam" id="PF00534"/>
    </source>
</evidence>
<dbReference type="AlphaFoldDB" id="A0A919VFC9"/>
<dbReference type="Gene3D" id="3.40.50.2000">
    <property type="entry name" value="Glycogen Phosphorylase B"/>
    <property type="match status" value="2"/>
</dbReference>
<sequence length="412" mass="46731">MKKKLLIYAHYYYPDVASTAQILTELTEGLASEFNITVICVVPSYEGKVEEFYKGKRFYYESYKDISVIRVRVPEFSKGNKISRIKNIMAYFINALLATFKLGKQDYVLTISQPPILGGILGVIGSILKRAKLIYNIQDFNPEQTEAIGYSKSKIILKLAKKIDCISCKRASKIILVGRDMEETLKKRFSKNRLKDVTIINNWVDENEIFPLSKDNIEVIKFKKKHNLLHKIVIMYSGNLGLYYDLENIIKVAERFKNNHNVVFTFVGSGSIRDKLISYVNDKQLNNVVFIPYQEKENLNYSLNAADIHLVINAKGIKGVSVPSKLYGVMAAGKGIVGVLEEGSEARSIIEEAKCGLCIEPGDYDGVYNTLLKIIEGKVNIKEMGVSGRIFLEEHLKKEHSITRYKEAILKV</sequence>
<dbReference type="PANTHER" id="PTHR46401:SF2">
    <property type="entry name" value="GLYCOSYLTRANSFERASE WBBK-RELATED"/>
    <property type="match status" value="1"/>
</dbReference>
<evidence type="ECO:0000256" key="1">
    <source>
        <dbReference type="ARBA" id="ARBA00022679"/>
    </source>
</evidence>
<dbReference type="Pfam" id="PF00534">
    <property type="entry name" value="Glycos_transf_1"/>
    <property type="match status" value="1"/>
</dbReference>
<protein>
    <submittedName>
        <fullName evidence="3">Glycosyltransferase WbuB</fullName>
    </submittedName>
</protein>
<dbReference type="EMBL" id="BOPZ01000001">
    <property type="protein sequence ID" value="GIM27376.1"/>
    <property type="molecule type" value="Genomic_DNA"/>
</dbReference>